<comment type="caution">
    <text evidence="1">The sequence shown here is derived from an EMBL/GenBank/DDBJ whole genome shotgun (WGS) entry which is preliminary data.</text>
</comment>
<name>A0A699XAF3_TANCI</name>
<organism evidence="1">
    <name type="scientific">Tanacetum cinerariifolium</name>
    <name type="common">Dalmatian daisy</name>
    <name type="synonym">Chrysanthemum cinerariifolium</name>
    <dbReference type="NCBI Taxonomy" id="118510"/>
    <lineage>
        <taxon>Eukaryota</taxon>
        <taxon>Viridiplantae</taxon>
        <taxon>Streptophyta</taxon>
        <taxon>Embryophyta</taxon>
        <taxon>Tracheophyta</taxon>
        <taxon>Spermatophyta</taxon>
        <taxon>Magnoliopsida</taxon>
        <taxon>eudicotyledons</taxon>
        <taxon>Gunneridae</taxon>
        <taxon>Pentapetalae</taxon>
        <taxon>asterids</taxon>
        <taxon>campanulids</taxon>
        <taxon>Asterales</taxon>
        <taxon>Asteraceae</taxon>
        <taxon>Asteroideae</taxon>
        <taxon>Anthemideae</taxon>
        <taxon>Anthemidinae</taxon>
        <taxon>Tanacetum</taxon>
    </lineage>
</organism>
<accession>A0A699XAF3</accession>
<protein>
    <submittedName>
        <fullName evidence="1">Uncharacterized protein</fullName>
    </submittedName>
</protein>
<gene>
    <name evidence="1" type="ORF">Tci_928646</name>
</gene>
<proteinExistence type="predicted"/>
<dbReference type="EMBL" id="BKCJ011832150">
    <property type="protein sequence ID" value="GFD56677.1"/>
    <property type="molecule type" value="Genomic_DNA"/>
</dbReference>
<dbReference type="AlphaFoldDB" id="A0A699XAF3"/>
<sequence>ATGASRELLLRHVLYNDIAQLGAETKVVDLVGKRMRVLVLEVILKVVHVQVAVGEGLPGCNVEVANDLVDLDTALKTTSLLSLFVQVLRV</sequence>
<reference evidence="1" key="1">
    <citation type="journal article" date="2019" name="Sci. Rep.">
        <title>Draft genome of Tanacetum cinerariifolium, the natural source of mosquito coil.</title>
        <authorList>
            <person name="Yamashiro T."/>
            <person name="Shiraishi A."/>
            <person name="Satake H."/>
            <person name="Nakayama K."/>
        </authorList>
    </citation>
    <scope>NUCLEOTIDE SEQUENCE</scope>
</reference>
<feature type="non-terminal residue" evidence="1">
    <location>
        <position position="90"/>
    </location>
</feature>
<feature type="non-terminal residue" evidence="1">
    <location>
        <position position="1"/>
    </location>
</feature>
<evidence type="ECO:0000313" key="1">
    <source>
        <dbReference type="EMBL" id="GFD56677.1"/>
    </source>
</evidence>